<evidence type="ECO:0000313" key="2">
    <source>
        <dbReference type="EMBL" id="CUV58462.1"/>
    </source>
</evidence>
<dbReference type="EMBL" id="LN899820">
    <property type="protein sequence ID" value="CUV58462.1"/>
    <property type="molecule type" value="Genomic_DNA"/>
</dbReference>
<proteinExistence type="predicted"/>
<feature type="region of interest" description="Disordered" evidence="1">
    <location>
        <begin position="61"/>
        <end position="83"/>
    </location>
</feature>
<protein>
    <submittedName>
        <fullName evidence="2">Uncharacterized protein</fullName>
    </submittedName>
</protein>
<reference evidence="2" key="1">
    <citation type="submission" date="2015-10" db="EMBL/GenBank/DDBJ databases">
        <authorList>
            <person name="Gilbert D.G."/>
        </authorList>
    </citation>
    <scope>NUCLEOTIDE SEQUENCE</scope>
    <source>
        <strain evidence="2">Phyl III-seqv23</strain>
    </source>
</reference>
<organism evidence="2">
    <name type="scientific">Ralstonia solanacearum</name>
    <name type="common">Pseudomonas solanacearum</name>
    <dbReference type="NCBI Taxonomy" id="305"/>
    <lineage>
        <taxon>Bacteria</taxon>
        <taxon>Pseudomonadati</taxon>
        <taxon>Pseudomonadota</taxon>
        <taxon>Betaproteobacteria</taxon>
        <taxon>Burkholderiales</taxon>
        <taxon>Burkholderiaceae</taxon>
        <taxon>Ralstonia</taxon>
        <taxon>Ralstonia solanacearum species complex</taxon>
    </lineage>
</organism>
<feature type="compositionally biased region" description="Basic and acidic residues" evidence="1">
    <location>
        <begin position="61"/>
        <end position="73"/>
    </location>
</feature>
<gene>
    <name evidence="2" type="ORF">RUN215_v1_2220003</name>
</gene>
<name>A0A0S4X402_RALSL</name>
<evidence type="ECO:0000256" key="1">
    <source>
        <dbReference type="SAM" id="MobiDB-lite"/>
    </source>
</evidence>
<sequence>MPDATQGTETFPLTPANRNLLCMHTLFRFVQGILSGEQIACLSKLMQQVDSWPGRLFQMAHGREQHQGSKRPSDSQIQSSDPIRHKKVIVRGKFRAFTTPPS</sequence>
<dbReference type="AlphaFoldDB" id="A0A0S4X402"/>
<accession>A0A0S4X402</accession>